<dbReference type="SUPFAM" id="SSF88723">
    <property type="entry name" value="PIN domain-like"/>
    <property type="match status" value="1"/>
</dbReference>
<evidence type="ECO:0000313" key="1">
    <source>
        <dbReference type="EMBL" id="MBC4018010.1"/>
    </source>
</evidence>
<dbReference type="Gene3D" id="3.40.50.1010">
    <property type="entry name" value="5'-nuclease"/>
    <property type="match status" value="1"/>
</dbReference>
<dbReference type="CDD" id="cd09873">
    <property type="entry name" value="PIN_Pae0151-like"/>
    <property type="match status" value="1"/>
</dbReference>
<sequence length="92" mass="10037">MTSALLRKQHRGEGENGIASAALGHRAALRVIVVPNAALLQEAAALSQRMRHAVYDCLVLARRRQLRVATFDHRLAGLATTLAIPLWHPEAP</sequence>
<name>A0A9X0UJD9_9PROT</name>
<gene>
    <name evidence="1" type="ORF">H7965_22170</name>
</gene>
<dbReference type="Proteomes" id="UP000600101">
    <property type="component" value="Unassembled WGS sequence"/>
</dbReference>
<dbReference type="AlphaFoldDB" id="A0A9X0UJD9"/>
<dbReference type="EMBL" id="JACOMF010000040">
    <property type="protein sequence ID" value="MBC4018010.1"/>
    <property type="molecule type" value="Genomic_DNA"/>
</dbReference>
<dbReference type="RefSeq" id="WP_186772766.1">
    <property type="nucleotide sequence ID" value="NZ_JACOMF010000040.1"/>
</dbReference>
<accession>A0A9X0UJD9</accession>
<organism evidence="1 2">
    <name type="scientific">Siccirubricoccus deserti</name>
    <dbReference type="NCBI Taxonomy" id="2013562"/>
    <lineage>
        <taxon>Bacteria</taxon>
        <taxon>Pseudomonadati</taxon>
        <taxon>Pseudomonadota</taxon>
        <taxon>Alphaproteobacteria</taxon>
        <taxon>Acetobacterales</taxon>
        <taxon>Roseomonadaceae</taxon>
        <taxon>Siccirubricoccus</taxon>
    </lineage>
</organism>
<comment type="caution">
    <text evidence="1">The sequence shown here is derived from an EMBL/GenBank/DDBJ whole genome shotgun (WGS) entry which is preliminary data.</text>
</comment>
<evidence type="ECO:0000313" key="2">
    <source>
        <dbReference type="Proteomes" id="UP000600101"/>
    </source>
</evidence>
<proteinExistence type="predicted"/>
<protein>
    <submittedName>
        <fullName evidence="1">Type II toxin-antitoxin system VapC family toxin</fullName>
    </submittedName>
</protein>
<dbReference type="InterPro" id="IPR029060">
    <property type="entry name" value="PIN-like_dom_sf"/>
</dbReference>
<reference evidence="1" key="1">
    <citation type="submission" date="2020-08" db="EMBL/GenBank/DDBJ databases">
        <authorList>
            <person name="Hu Y."/>
            <person name="Nguyen S.V."/>
            <person name="Li F."/>
            <person name="Fanning S."/>
        </authorList>
    </citation>
    <scope>NUCLEOTIDE SEQUENCE</scope>
    <source>
        <strain evidence="1">SYSU D8009</strain>
    </source>
</reference>
<keyword evidence="2" id="KW-1185">Reference proteome</keyword>
<dbReference type="InterPro" id="IPR044153">
    <property type="entry name" value="PIN_Pae0151-like"/>
</dbReference>